<proteinExistence type="predicted"/>
<organism evidence="3 4">
    <name type="scientific">Gordonia prachuapensis</name>
    <dbReference type="NCBI Taxonomy" id="3115651"/>
    <lineage>
        <taxon>Bacteria</taxon>
        <taxon>Bacillati</taxon>
        <taxon>Actinomycetota</taxon>
        <taxon>Actinomycetes</taxon>
        <taxon>Mycobacteriales</taxon>
        <taxon>Gordoniaceae</taxon>
        <taxon>Gordonia</taxon>
    </lineage>
</organism>
<feature type="compositionally biased region" description="Low complexity" evidence="1">
    <location>
        <begin position="306"/>
        <end position="339"/>
    </location>
</feature>
<feature type="compositionally biased region" description="Low complexity" evidence="1">
    <location>
        <begin position="91"/>
        <end position="111"/>
    </location>
</feature>
<keyword evidence="2" id="KW-0472">Membrane</keyword>
<dbReference type="EMBL" id="JAZDUE010000011">
    <property type="protein sequence ID" value="MEE4024237.1"/>
    <property type="molecule type" value="Genomic_DNA"/>
</dbReference>
<comment type="caution">
    <text evidence="3">The sequence shown here is derived from an EMBL/GenBank/DDBJ whole genome shotgun (WGS) entry which is preliminary data.</text>
</comment>
<accession>A0ABU7MV80</accession>
<gene>
    <name evidence="3" type="ORF">V1Y59_14220</name>
</gene>
<feature type="compositionally biased region" description="Low complexity" evidence="1">
    <location>
        <begin position="345"/>
        <end position="355"/>
    </location>
</feature>
<keyword evidence="4" id="KW-1185">Reference proteome</keyword>
<feature type="compositionally biased region" description="Gly residues" evidence="1">
    <location>
        <begin position="1"/>
        <end position="55"/>
    </location>
</feature>
<feature type="transmembrane region" description="Helical" evidence="2">
    <location>
        <begin position="164"/>
        <end position="180"/>
    </location>
</feature>
<feature type="region of interest" description="Disordered" evidence="1">
    <location>
        <begin position="306"/>
        <end position="368"/>
    </location>
</feature>
<keyword evidence="2" id="KW-0812">Transmembrane</keyword>
<evidence type="ECO:0000313" key="3">
    <source>
        <dbReference type="EMBL" id="MEE4024237.1"/>
    </source>
</evidence>
<feature type="region of interest" description="Disordered" evidence="1">
    <location>
        <begin position="1"/>
        <end position="111"/>
    </location>
</feature>
<feature type="compositionally biased region" description="Low complexity" evidence="1">
    <location>
        <begin position="56"/>
        <end position="68"/>
    </location>
</feature>
<feature type="transmembrane region" description="Helical" evidence="2">
    <location>
        <begin position="225"/>
        <end position="244"/>
    </location>
</feature>
<name>A0ABU7MV80_9ACTN</name>
<keyword evidence="2" id="KW-1133">Transmembrane helix</keyword>
<sequence>MTYQQGGYGQHGQGQQQGYGQQGYPGYGQQGGAGQQGAGQQGYPGYGQHGAGQQGYGQPDSGAAQQGQSGYGQYGYGQPDAGQQGYGQPGYGQQYPGYGQQPQQYPQQGYGQQYPQQGYGQYGYSAPKPAGQGLPANIGQLLAIAVGSIAAVDALVSFWNLGAYLPYLVFIAVLSLLTLHPKVQTTLAVPVIAAGALATVISQLYDVIYTATKGGRVITNSGVDYAQLTLSLIVAAVAVFWLLVTFGMVKVATAEDAAAASATAPEQPQTGSQAAVAPQTAAFGDAQSAAYGSSTATSGAATQHTYDPSVYSQSSQQAASPGPSSYTPSAGAAESTSPSAPAPGYPSAGEGSGEATTKINRPDQQSGH</sequence>
<evidence type="ECO:0000256" key="1">
    <source>
        <dbReference type="SAM" id="MobiDB-lite"/>
    </source>
</evidence>
<feature type="compositionally biased region" description="Polar residues" evidence="1">
    <location>
        <begin position="357"/>
        <end position="368"/>
    </location>
</feature>
<evidence type="ECO:0000313" key="4">
    <source>
        <dbReference type="Proteomes" id="UP001335729"/>
    </source>
</evidence>
<feature type="transmembrane region" description="Helical" evidence="2">
    <location>
        <begin position="187"/>
        <end position="205"/>
    </location>
</feature>
<dbReference type="RefSeq" id="WP_330505620.1">
    <property type="nucleotide sequence ID" value="NZ_JAZDUE010000011.1"/>
</dbReference>
<evidence type="ECO:0000256" key="2">
    <source>
        <dbReference type="SAM" id="Phobius"/>
    </source>
</evidence>
<dbReference type="Proteomes" id="UP001335729">
    <property type="component" value="Unassembled WGS sequence"/>
</dbReference>
<reference evidence="3 4" key="1">
    <citation type="submission" date="2024-01" db="EMBL/GenBank/DDBJ databases">
        <title>Draft genome sequence of Gordonia sp. PKS22-38.</title>
        <authorList>
            <person name="Suphannarot A."/>
            <person name="Mingma R."/>
        </authorList>
    </citation>
    <scope>NUCLEOTIDE SEQUENCE [LARGE SCALE GENOMIC DNA]</scope>
    <source>
        <strain evidence="3 4">PKS22-38</strain>
    </source>
</reference>
<protein>
    <submittedName>
        <fullName evidence="3">Uncharacterized protein</fullName>
    </submittedName>
</protein>